<dbReference type="PANTHER" id="PTHR15454">
    <property type="entry name" value="NISCHARIN RELATED"/>
    <property type="match status" value="1"/>
</dbReference>
<keyword evidence="3" id="KW-0143">Chaperone</keyword>
<dbReference type="Proteomes" id="UP000094801">
    <property type="component" value="Unassembled WGS sequence"/>
</dbReference>
<evidence type="ECO:0000313" key="6">
    <source>
        <dbReference type="Proteomes" id="UP000094801"/>
    </source>
</evidence>
<dbReference type="InterPro" id="IPR000938">
    <property type="entry name" value="CAP-Gly_domain"/>
</dbReference>
<dbReference type="Gene3D" id="2.30.30.190">
    <property type="entry name" value="CAP Gly-rich-like domain"/>
    <property type="match status" value="1"/>
</dbReference>
<keyword evidence="2" id="KW-0677">Repeat</keyword>
<dbReference type="PROSITE" id="PS51450">
    <property type="entry name" value="LRR"/>
    <property type="match status" value="2"/>
</dbReference>
<name>A0A1E4SXN2_9ASCO</name>
<dbReference type="InterPro" id="IPR001611">
    <property type="entry name" value="Leu-rich_rpt"/>
</dbReference>
<dbReference type="PROSITE" id="PS50245">
    <property type="entry name" value="CAP_GLY_2"/>
    <property type="match status" value="1"/>
</dbReference>
<dbReference type="Gene3D" id="3.10.20.90">
    <property type="entry name" value="Phosphatidylinositol 3-kinase Catalytic Subunit, Chain A, domain 1"/>
    <property type="match status" value="1"/>
</dbReference>
<evidence type="ECO:0000259" key="4">
    <source>
        <dbReference type="PROSITE" id="PS50245"/>
    </source>
</evidence>
<accession>A0A1E4SXN2</accession>
<dbReference type="SUPFAM" id="SSF54236">
    <property type="entry name" value="Ubiquitin-like"/>
    <property type="match status" value="1"/>
</dbReference>
<dbReference type="SMART" id="SM01052">
    <property type="entry name" value="CAP_GLY"/>
    <property type="match status" value="1"/>
</dbReference>
<evidence type="ECO:0000313" key="5">
    <source>
        <dbReference type="EMBL" id="ODV84261.1"/>
    </source>
</evidence>
<reference evidence="6" key="1">
    <citation type="submission" date="2016-04" db="EMBL/GenBank/DDBJ databases">
        <title>Comparative genomics of biotechnologically important yeasts.</title>
        <authorList>
            <consortium name="DOE Joint Genome Institute"/>
            <person name="Riley R."/>
            <person name="Haridas S."/>
            <person name="Wolfe K.H."/>
            <person name="Lopes M.R."/>
            <person name="Hittinger C.T."/>
            <person name="Goker M."/>
            <person name="Salamov A."/>
            <person name="Wisecaver J."/>
            <person name="Long T.M."/>
            <person name="Aerts A.L."/>
            <person name="Barry K."/>
            <person name="Choi C."/>
            <person name="Clum A."/>
            <person name="Coughlan A.Y."/>
            <person name="Deshpande S."/>
            <person name="Douglass A.P."/>
            <person name="Hanson S.J."/>
            <person name="Klenk H.-P."/>
            <person name="Labutti K."/>
            <person name="Lapidus A."/>
            <person name="Lindquist E."/>
            <person name="Lipzen A."/>
            <person name="Meier-Kolthoff J.P."/>
            <person name="Ohm R.A."/>
            <person name="Otillar R.P."/>
            <person name="Pangilinan J."/>
            <person name="Peng Y."/>
            <person name="Rokas A."/>
            <person name="Rosa C.A."/>
            <person name="Scheuner C."/>
            <person name="Sibirny A.A."/>
            <person name="Slot J.C."/>
            <person name="Stielow J.B."/>
            <person name="Sun H."/>
            <person name="Kurtzman C.P."/>
            <person name="Blackwell M."/>
            <person name="Grigoriev I.V."/>
            <person name="Jeffries T.W."/>
        </authorList>
    </citation>
    <scope>NUCLEOTIDE SEQUENCE [LARGE SCALE GENOMIC DNA]</scope>
    <source>
        <strain evidence="6">NRRL YB-2248</strain>
    </source>
</reference>
<evidence type="ECO:0000256" key="1">
    <source>
        <dbReference type="ARBA" id="ARBA00022614"/>
    </source>
</evidence>
<dbReference type="GO" id="GO:0005737">
    <property type="term" value="C:cytoplasm"/>
    <property type="evidence" value="ECO:0007669"/>
    <property type="project" value="TreeGrafter"/>
</dbReference>
<dbReference type="EMBL" id="KV453858">
    <property type="protein sequence ID" value="ODV84261.1"/>
    <property type="molecule type" value="Genomic_DNA"/>
</dbReference>
<dbReference type="InterPro" id="IPR003591">
    <property type="entry name" value="Leu-rich_rpt_typical-subtyp"/>
</dbReference>
<dbReference type="Pfam" id="PF01302">
    <property type="entry name" value="CAP_GLY"/>
    <property type="match status" value="1"/>
</dbReference>
<organism evidence="5 6">
    <name type="scientific">[Candida] arabinofermentans NRRL YB-2248</name>
    <dbReference type="NCBI Taxonomy" id="983967"/>
    <lineage>
        <taxon>Eukaryota</taxon>
        <taxon>Fungi</taxon>
        <taxon>Dikarya</taxon>
        <taxon>Ascomycota</taxon>
        <taxon>Saccharomycotina</taxon>
        <taxon>Pichiomycetes</taxon>
        <taxon>Pichiales</taxon>
        <taxon>Pichiaceae</taxon>
        <taxon>Ogataea</taxon>
        <taxon>Ogataea/Candida clade</taxon>
    </lineage>
</organism>
<dbReference type="SMART" id="SM00369">
    <property type="entry name" value="LRR_TYP"/>
    <property type="match status" value="4"/>
</dbReference>
<dbReference type="AlphaFoldDB" id="A0A1E4SXN2"/>
<gene>
    <name evidence="5" type="ORF">CANARDRAFT_8938</name>
</gene>
<dbReference type="InterPro" id="IPR032675">
    <property type="entry name" value="LRR_dom_sf"/>
</dbReference>
<keyword evidence="1" id="KW-0433">Leucine-rich repeat</keyword>
<dbReference type="SUPFAM" id="SSF52058">
    <property type="entry name" value="L domain-like"/>
    <property type="match status" value="1"/>
</dbReference>
<protein>
    <recommendedName>
        <fullName evidence="4">CAP-Gly domain-containing protein</fullName>
    </recommendedName>
</protein>
<proteinExistence type="predicted"/>
<keyword evidence="6" id="KW-1185">Reference proteome</keyword>
<dbReference type="InterPro" id="IPR029071">
    <property type="entry name" value="Ubiquitin-like_domsf"/>
</dbReference>
<dbReference type="STRING" id="983967.A0A1E4SXN2"/>
<feature type="domain" description="CAP-Gly" evidence="4">
    <location>
        <begin position="40"/>
        <end position="74"/>
    </location>
</feature>
<evidence type="ECO:0000256" key="3">
    <source>
        <dbReference type="ARBA" id="ARBA00023186"/>
    </source>
</evidence>
<dbReference type="InterPro" id="IPR036859">
    <property type="entry name" value="CAP-Gly_dom_sf"/>
</dbReference>
<dbReference type="SUPFAM" id="SSF74924">
    <property type="entry name" value="Cap-Gly domain"/>
    <property type="match status" value="1"/>
</dbReference>
<sequence>MSQLFNFQLSVGSRVQLNGNLATIRFIGDIPNWPKNKAYGLEWDDPTRGKNDGQLDGVKYFSTLGGLNSGSFVKDTKIKKEMDESRSVFDALCYQYSADVDMEGTDDSYTEEDEFDVTIGTKKVQSFGFEKLSRFQSNYKNLDVVSLGRLAVHNEIGSQHLGQLLTNLKELNIDFSLIDDWSVIVDTVSQLPTLIKLNINGNRFTHVTKTIEASTHLVKLSMASCMMAYYPQPLLESMIGTFTNLKVLNLAGNHFTNLEKLSYPLLGLMNLVELDLSYNCFESMDELTSFRKLRSLRNLNLSNNTISIHAVNDFELPTVSWLDLSSNNVTTWDEIDLIATQFPKLKAIKLTHNPLFLKAESTNNAQEDDLNLIRIISKLPNITKLNGTEYSQDQRNNFELYFVNKMKDGSWSYPTNTMSWKLLATKYNLSAISPKATLQKKSNHITLRIVPDELESAQGFDQSIFPETTTAGKLRGKISRRWNLSVLNFQIYYKVNETLKERINNDQQLLESFDFRDGDMIYVKMEDWQV</sequence>
<dbReference type="OrthoDB" id="5273213at2759"/>
<dbReference type="Pfam" id="PF13855">
    <property type="entry name" value="LRR_8"/>
    <property type="match status" value="1"/>
</dbReference>
<evidence type="ECO:0000256" key="2">
    <source>
        <dbReference type="ARBA" id="ARBA00022737"/>
    </source>
</evidence>
<dbReference type="Gene3D" id="3.80.10.10">
    <property type="entry name" value="Ribonuclease Inhibitor"/>
    <property type="match status" value="3"/>
</dbReference>